<feature type="signal peptide" evidence="1">
    <location>
        <begin position="1"/>
        <end position="26"/>
    </location>
</feature>
<feature type="chain" id="PRO_5017365697" description="Globin family profile domain-containing protein" evidence="1">
    <location>
        <begin position="27"/>
        <end position="176"/>
    </location>
</feature>
<dbReference type="GeneTree" id="ENSGT00940000154479"/>
<evidence type="ECO:0008006" key="3">
    <source>
        <dbReference type="Google" id="ProtNLM"/>
    </source>
</evidence>
<evidence type="ECO:0000313" key="2">
    <source>
        <dbReference type="Ensembl" id="ENSPNYP00000027430.1"/>
    </source>
</evidence>
<keyword evidence="1" id="KW-0732">Signal</keyword>
<accession>A0A3B4GWW1</accession>
<dbReference type="PANTHER" id="PTHR34034:SF2">
    <property type="entry name" value="PROTEIN FAM180A"/>
    <property type="match status" value="1"/>
</dbReference>
<dbReference type="Ensembl" id="ENSPNYT00000028098.1">
    <property type="protein sequence ID" value="ENSPNYP00000027430.1"/>
    <property type="gene ID" value="ENSPNYG00000020666.1"/>
</dbReference>
<dbReference type="InterPro" id="IPR029170">
    <property type="entry name" value="FAM180"/>
</dbReference>
<dbReference type="PANTHER" id="PTHR34034">
    <property type="entry name" value="PROTEIN FAM180A-RELATED"/>
    <property type="match status" value="1"/>
</dbReference>
<proteinExistence type="predicted"/>
<evidence type="ECO:0000256" key="1">
    <source>
        <dbReference type="SAM" id="SignalP"/>
    </source>
</evidence>
<organism evidence="2">
    <name type="scientific">Pundamilia nyererei</name>
    <dbReference type="NCBI Taxonomy" id="303518"/>
    <lineage>
        <taxon>Eukaryota</taxon>
        <taxon>Metazoa</taxon>
        <taxon>Chordata</taxon>
        <taxon>Craniata</taxon>
        <taxon>Vertebrata</taxon>
        <taxon>Euteleostomi</taxon>
        <taxon>Actinopterygii</taxon>
        <taxon>Neopterygii</taxon>
        <taxon>Teleostei</taxon>
        <taxon>Neoteleostei</taxon>
        <taxon>Acanthomorphata</taxon>
        <taxon>Ovalentaria</taxon>
        <taxon>Cichlomorphae</taxon>
        <taxon>Cichliformes</taxon>
        <taxon>Cichlidae</taxon>
        <taxon>African cichlids</taxon>
        <taxon>Pseudocrenilabrinae</taxon>
        <taxon>Haplochromini</taxon>
        <taxon>Pundamilia</taxon>
    </lineage>
</organism>
<protein>
    <recommendedName>
        <fullName evidence="3">Globin family profile domain-containing protein</fullName>
    </recommendedName>
</protein>
<sequence length="176" mass="19700">FCNQHQATMLPWKMLIVALFCCCIEAGATQHRANALFPAASSIKRGVTAAVNPTFISSISDAHLLFEILMSGIQFESSGVFSVTDAELASLQKTRNLDFICEEIIPKKLTDILRLISGLSNHTGYLHQHDFERTVLTLVYTAHQMVSSATEYQRDVWAESFVSLYKSIKKDLTLRN</sequence>
<dbReference type="AlphaFoldDB" id="A0A3B4GWW1"/>
<dbReference type="Pfam" id="PF15173">
    <property type="entry name" value="FAM180"/>
    <property type="match status" value="1"/>
</dbReference>
<name>A0A3B4GWW1_9CICH</name>
<reference evidence="2" key="1">
    <citation type="submission" date="2023-09" db="UniProtKB">
        <authorList>
            <consortium name="Ensembl"/>
        </authorList>
    </citation>
    <scope>IDENTIFICATION</scope>
</reference>